<proteinExistence type="predicted"/>
<dbReference type="EMBL" id="CM055104">
    <property type="protein sequence ID" value="KAJ7532396.1"/>
    <property type="molecule type" value="Genomic_DNA"/>
</dbReference>
<organism evidence="1 2">
    <name type="scientific">Diphasiastrum complanatum</name>
    <name type="common">Issler's clubmoss</name>
    <name type="synonym">Lycopodium complanatum</name>
    <dbReference type="NCBI Taxonomy" id="34168"/>
    <lineage>
        <taxon>Eukaryota</taxon>
        <taxon>Viridiplantae</taxon>
        <taxon>Streptophyta</taxon>
        <taxon>Embryophyta</taxon>
        <taxon>Tracheophyta</taxon>
        <taxon>Lycopodiopsida</taxon>
        <taxon>Lycopodiales</taxon>
        <taxon>Lycopodiaceae</taxon>
        <taxon>Lycopodioideae</taxon>
        <taxon>Diphasiastrum</taxon>
    </lineage>
</organism>
<name>A0ACC2BRM0_DIPCM</name>
<keyword evidence="2" id="KW-1185">Reference proteome</keyword>
<dbReference type="Proteomes" id="UP001162992">
    <property type="component" value="Chromosome 13"/>
</dbReference>
<protein>
    <submittedName>
        <fullName evidence="1">Uncharacterized protein</fullName>
    </submittedName>
</protein>
<comment type="caution">
    <text evidence="1">The sequence shown here is derived from an EMBL/GenBank/DDBJ whole genome shotgun (WGS) entry which is preliminary data.</text>
</comment>
<gene>
    <name evidence="1" type="ORF">O6H91_13G002200</name>
</gene>
<accession>A0ACC2BRM0</accession>
<reference evidence="2" key="1">
    <citation type="journal article" date="2024" name="Proc. Natl. Acad. Sci. U.S.A.">
        <title>Extraordinary preservation of gene collinearity over three hundred million years revealed in homosporous lycophytes.</title>
        <authorList>
            <person name="Li C."/>
            <person name="Wickell D."/>
            <person name="Kuo L.Y."/>
            <person name="Chen X."/>
            <person name="Nie B."/>
            <person name="Liao X."/>
            <person name="Peng D."/>
            <person name="Ji J."/>
            <person name="Jenkins J."/>
            <person name="Williams M."/>
            <person name="Shu S."/>
            <person name="Plott C."/>
            <person name="Barry K."/>
            <person name="Rajasekar S."/>
            <person name="Grimwood J."/>
            <person name="Han X."/>
            <person name="Sun S."/>
            <person name="Hou Z."/>
            <person name="He W."/>
            <person name="Dai G."/>
            <person name="Sun C."/>
            <person name="Schmutz J."/>
            <person name="Leebens-Mack J.H."/>
            <person name="Li F.W."/>
            <person name="Wang L."/>
        </authorList>
    </citation>
    <scope>NUCLEOTIDE SEQUENCE [LARGE SCALE GENOMIC DNA]</scope>
    <source>
        <strain evidence="2">cv. PW_Plant_1</strain>
    </source>
</reference>
<evidence type="ECO:0000313" key="2">
    <source>
        <dbReference type="Proteomes" id="UP001162992"/>
    </source>
</evidence>
<sequence>MDMVGRTTKLSVSGFTGNHPLLPILHPHVSFNIKLSLPIPYTNSLPFTTQLASLVYSAEACSRRAFSRNPVYREVFRNVMTGRFSSAAAWGWKPMAVLSEEGVAKAQAKQVLSHNFGALLANAQGRKSAASKPEICTADELHYVSLPGSSWQLALWRYIPPANAPARNHPLLLLSGIGTNAIGFDLDPSVSLARYMSTEGFETWILEVRGAGLSKNEGELVGDVSGKARDLADSTHDLVNSEKAVIESYNNLQKSDKSTREFMKSATRLSNMVMQLSRSLRSILDEGQSRILSARLLEQISGLLDDAQLTERFIEIKDRLISLLEESQTPGFTSQILDLRRRLANLLEDAQLSVTPQVTSLQERLSSTFDDFQKFLELIEKYNWDFDNYLEEEVPTAIEYIRQHSQPKDGKLLAVGHSMGGILLYALLASKGRDSRMAGVVTIASALDYGVSNSSLKLLLPLCSHDFIGVMQADPAQVLNVPVIPLGTLMTALHPLVSRPPYALAWLGSHVSAGRMMDPSLFQKLVLNNFCTIPVKLLLHLSTVFQPGGLTNRNGTIRYKDSLKDCAVPVLALAADEDLICPPPAVLDTVKALPEDKTVYKLFGGQDERHYGHYDLLGSRQVKEEVFPVIHEFLVKCDELQN</sequence>
<evidence type="ECO:0000313" key="1">
    <source>
        <dbReference type="EMBL" id="KAJ7532396.1"/>
    </source>
</evidence>